<dbReference type="InterPro" id="IPR004358">
    <property type="entry name" value="Sig_transdc_His_kin-like_C"/>
</dbReference>
<dbReference type="CDD" id="cd00082">
    <property type="entry name" value="HisKA"/>
    <property type="match status" value="1"/>
</dbReference>
<dbReference type="PANTHER" id="PTHR43711:SF1">
    <property type="entry name" value="HISTIDINE KINASE 1"/>
    <property type="match status" value="1"/>
</dbReference>
<keyword evidence="4" id="KW-0808">Transferase</keyword>
<dbReference type="Gene3D" id="3.30.565.10">
    <property type="entry name" value="Histidine kinase-like ATPase, C-terminal domain"/>
    <property type="match status" value="1"/>
</dbReference>
<organism evidence="8 9">
    <name type="scientific">Halorubrum yunnanense</name>
    <dbReference type="NCBI Taxonomy" id="1526162"/>
    <lineage>
        <taxon>Archaea</taxon>
        <taxon>Methanobacteriati</taxon>
        <taxon>Methanobacteriota</taxon>
        <taxon>Stenosarchaea group</taxon>
        <taxon>Halobacteria</taxon>
        <taxon>Halobacteriales</taxon>
        <taxon>Haloferacaceae</taxon>
        <taxon>Halorubrum</taxon>
    </lineage>
</organism>
<dbReference type="GO" id="GO:0000160">
    <property type="term" value="P:phosphorelay signal transduction system"/>
    <property type="evidence" value="ECO:0007669"/>
    <property type="project" value="UniProtKB-KW"/>
</dbReference>
<dbReference type="SUPFAM" id="SSF55781">
    <property type="entry name" value="GAF domain-like"/>
    <property type="match status" value="1"/>
</dbReference>
<dbReference type="InterPro" id="IPR003594">
    <property type="entry name" value="HATPase_dom"/>
</dbReference>
<dbReference type="Proteomes" id="UP001596390">
    <property type="component" value="Unassembled WGS sequence"/>
</dbReference>
<dbReference type="EMBL" id="JBHSZZ010000028">
    <property type="protein sequence ID" value="MFC7186488.1"/>
    <property type="molecule type" value="Genomic_DNA"/>
</dbReference>
<dbReference type="PANTHER" id="PTHR43711">
    <property type="entry name" value="TWO-COMPONENT HISTIDINE KINASE"/>
    <property type="match status" value="1"/>
</dbReference>
<dbReference type="InterPro" id="IPR005467">
    <property type="entry name" value="His_kinase_dom"/>
</dbReference>
<dbReference type="SMART" id="SM00387">
    <property type="entry name" value="HATPase_c"/>
    <property type="match status" value="1"/>
</dbReference>
<dbReference type="GO" id="GO:0004673">
    <property type="term" value="F:protein histidine kinase activity"/>
    <property type="evidence" value="ECO:0007669"/>
    <property type="project" value="UniProtKB-EC"/>
</dbReference>
<dbReference type="InterPro" id="IPR050736">
    <property type="entry name" value="Sensor_HK_Regulatory"/>
</dbReference>
<dbReference type="Gene3D" id="1.10.287.130">
    <property type="match status" value="1"/>
</dbReference>
<dbReference type="InterPro" id="IPR036097">
    <property type="entry name" value="HisK_dim/P_sf"/>
</dbReference>
<comment type="catalytic activity">
    <reaction evidence="1">
        <text>ATP + protein L-histidine = ADP + protein N-phospho-L-histidine.</text>
        <dbReference type="EC" id="2.7.13.3"/>
    </reaction>
</comment>
<evidence type="ECO:0000256" key="1">
    <source>
        <dbReference type="ARBA" id="ARBA00000085"/>
    </source>
</evidence>
<gene>
    <name evidence="8" type="ORF">ACFQMK_06210</name>
</gene>
<protein>
    <recommendedName>
        <fullName evidence="2">histidine kinase</fullName>
        <ecNumber evidence="2">2.7.13.3</ecNumber>
    </recommendedName>
</protein>
<evidence type="ECO:0000313" key="9">
    <source>
        <dbReference type="Proteomes" id="UP001596390"/>
    </source>
</evidence>
<evidence type="ECO:0000256" key="6">
    <source>
        <dbReference type="ARBA" id="ARBA00023012"/>
    </source>
</evidence>
<evidence type="ECO:0000256" key="2">
    <source>
        <dbReference type="ARBA" id="ARBA00012438"/>
    </source>
</evidence>
<evidence type="ECO:0000256" key="4">
    <source>
        <dbReference type="ARBA" id="ARBA00022679"/>
    </source>
</evidence>
<dbReference type="InterPro" id="IPR029016">
    <property type="entry name" value="GAF-like_dom_sf"/>
</dbReference>
<evidence type="ECO:0000259" key="7">
    <source>
        <dbReference type="PROSITE" id="PS50109"/>
    </source>
</evidence>
<evidence type="ECO:0000256" key="3">
    <source>
        <dbReference type="ARBA" id="ARBA00022553"/>
    </source>
</evidence>
<dbReference type="SMART" id="SM00388">
    <property type="entry name" value="HisKA"/>
    <property type="match status" value="1"/>
</dbReference>
<keyword evidence="9" id="KW-1185">Reference proteome</keyword>
<dbReference type="AlphaFoldDB" id="A0ABD5YG12"/>
<sequence length="526" mass="56471">MHRRSVVAYVGDDTNARDRVRDAVTAAWSGPRSPDCGSIAPAEFSEVAENATSLLSDACGVVTTADALASDAVRHHLSATPETVPVIVAVEEPEIDTLRTVLDAEVDCVVAGEPGGGSEADDEGAADPLVERLRDAIDPALTRLGGDEVARLREVLLDAGTTLMSTRSDEVETKIVWTMKHVGQQVAIDRIVCYLEDEGAFEPAYHWSSGESDPEPKPFGEFPDPEALSTFEDVVRSSVAGEAGEEPSDHAGAEVSPATVHVPLVSDWELIGVLAFEVDDPRAWTEEEVAAYRTFGDLIANTIARNERRLELRRQTERLEQFSAVVSHDLRNPLNVLSGYLDLVADDVERPKYEAMERAVLRMETLIDDLLMLARRGDAIDETESVSVAAVAEDAWKSVRAPKATLTIADDVAHVEADPSRLRQLFENLFRNAVDHGGRGVGIEVGVEDGRSGVRGLYVADDGPGVPPEARDSLFESGFSTAGSSGLGLAIVNRIANAHGWGIDVRNDGGAVFELSFETETATAPA</sequence>
<dbReference type="Gene3D" id="3.30.450.40">
    <property type="match status" value="1"/>
</dbReference>
<dbReference type="InterPro" id="IPR003661">
    <property type="entry name" value="HisK_dim/P_dom"/>
</dbReference>
<dbReference type="InterPro" id="IPR036890">
    <property type="entry name" value="HATPase_C_sf"/>
</dbReference>
<comment type="caution">
    <text evidence="8">The sequence shown here is derived from an EMBL/GenBank/DDBJ whole genome shotgun (WGS) entry which is preliminary data.</text>
</comment>
<keyword evidence="6" id="KW-0902">Two-component regulatory system</keyword>
<dbReference type="Pfam" id="PF13492">
    <property type="entry name" value="GAF_3"/>
    <property type="match status" value="1"/>
</dbReference>
<accession>A0ABD5YG12</accession>
<dbReference type="EC" id="2.7.13.3" evidence="2"/>
<dbReference type="Pfam" id="PF00512">
    <property type="entry name" value="HisKA"/>
    <property type="match status" value="1"/>
</dbReference>
<dbReference type="InterPro" id="IPR003018">
    <property type="entry name" value="GAF"/>
</dbReference>
<evidence type="ECO:0000313" key="8">
    <source>
        <dbReference type="EMBL" id="MFC7186488.1"/>
    </source>
</evidence>
<name>A0ABD5YG12_9EURY</name>
<dbReference type="PRINTS" id="PR00344">
    <property type="entry name" value="BCTRLSENSOR"/>
</dbReference>
<dbReference type="SUPFAM" id="SSF55874">
    <property type="entry name" value="ATPase domain of HSP90 chaperone/DNA topoisomerase II/histidine kinase"/>
    <property type="match status" value="1"/>
</dbReference>
<reference evidence="8 9" key="1">
    <citation type="journal article" date="2019" name="Int. J. Syst. Evol. Microbiol.">
        <title>The Global Catalogue of Microorganisms (GCM) 10K type strain sequencing project: providing services to taxonomists for standard genome sequencing and annotation.</title>
        <authorList>
            <consortium name="The Broad Institute Genomics Platform"/>
            <consortium name="The Broad Institute Genome Sequencing Center for Infectious Disease"/>
            <person name="Wu L."/>
            <person name="Ma J."/>
        </authorList>
    </citation>
    <scope>NUCLEOTIDE SEQUENCE [LARGE SCALE GENOMIC DNA]</scope>
    <source>
        <strain evidence="8 9">Q85</strain>
    </source>
</reference>
<evidence type="ECO:0000256" key="5">
    <source>
        <dbReference type="ARBA" id="ARBA00022777"/>
    </source>
</evidence>
<dbReference type="PROSITE" id="PS50109">
    <property type="entry name" value="HIS_KIN"/>
    <property type="match status" value="1"/>
</dbReference>
<dbReference type="SUPFAM" id="SSF47384">
    <property type="entry name" value="Homodimeric domain of signal transducing histidine kinase"/>
    <property type="match status" value="1"/>
</dbReference>
<keyword evidence="3" id="KW-0597">Phosphoprotein</keyword>
<proteinExistence type="predicted"/>
<dbReference type="SMART" id="SM00065">
    <property type="entry name" value="GAF"/>
    <property type="match status" value="1"/>
</dbReference>
<dbReference type="Pfam" id="PF02518">
    <property type="entry name" value="HATPase_c"/>
    <property type="match status" value="1"/>
</dbReference>
<keyword evidence="5 8" id="KW-0418">Kinase</keyword>
<dbReference type="RefSeq" id="WP_267663444.1">
    <property type="nucleotide sequence ID" value="NZ_JAODIX010000028.1"/>
</dbReference>
<feature type="domain" description="Histidine kinase" evidence="7">
    <location>
        <begin position="325"/>
        <end position="521"/>
    </location>
</feature>